<evidence type="ECO:0000256" key="2">
    <source>
        <dbReference type="SAM" id="MobiDB-lite"/>
    </source>
</evidence>
<evidence type="ECO:0000313" key="5">
    <source>
        <dbReference type="Proteomes" id="UP001061361"/>
    </source>
</evidence>
<dbReference type="EMBL" id="AP026708">
    <property type="protein sequence ID" value="BDQ34596.1"/>
    <property type="molecule type" value="Genomic_DNA"/>
</dbReference>
<gene>
    <name evidence="4" type="ORF">JCM14722_21380</name>
</gene>
<keyword evidence="3" id="KW-0732">Signal</keyword>
<name>A0ABN6RYS9_9BACT</name>
<evidence type="ECO:0000256" key="3">
    <source>
        <dbReference type="SAM" id="SignalP"/>
    </source>
</evidence>
<keyword evidence="5" id="KW-1185">Reference proteome</keyword>
<feature type="signal peptide" evidence="3">
    <location>
        <begin position="1"/>
        <end position="32"/>
    </location>
</feature>
<organism evidence="4 5">
    <name type="scientific">Pseudodesulfovibrio portus</name>
    <dbReference type="NCBI Taxonomy" id="231439"/>
    <lineage>
        <taxon>Bacteria</taxon>
        <taxon>Pseudomonadati</taxon>
        <taxon>Thermodesulfobacteriota</taxon>
        <taxon>Desulfovibrionia</taxon>
        <taxon>Desulfovibrionales</taxon>
        <taxon>Desulfovibrionaceae</taxon>
    </lineage>
</organism>
<reference evidence="4" key="1">
    <citation type="submission" date="2022-08" db="EMBL/GenBank/DDBJ databases">
        <title>Genome Sequence of the sulphate-reducing bacterium, Pseudodesulfovibrio portus JCM14722.</title>
        <authorList>
            <person name="Kondo R."/>
            <person name="Kataoka T."/>
        </authorList>
    </citation>
    <scope>NUCLEOTIDE SEQUENCE</scope>
    <source>
        <strain evidence="4">JCM 14722</strain>
    </source>
</reference>
<accession>A0ABN6RYS9</accession>
<feature type="chain" id="PRO_5045587440" description="Twin-arginine translocation signal domain-containing protein" evidence="3">
    <location>
        <begin position="33"/>
        <end position="121"/>
    </location>
</feature>
<dbReference type="RefSeq" id="WP_264981495.1">
    <property type="nucleotide sequence ID" value="NZ_AP026708.1"/>
</dbReference>
<evidence type="ECO:0000256" key="1">
    <source>
        <dbReference type="ARBA" id="ARBA00023014"/>
    </source>
</evidence>
<dbReference type="InterPro" id="IPR006311">
    <property type="entry name" value="TAT_signal"/>
</dbReference>
<feature type="compositionally biased region" description="Basic and acidic residues" evidence="2">
    <location>
        <begin position="38"/>
        <end position="101"/>
    </location>
</feature>
<evidence type="ECO:0008006" key="6">
    <source>
        <dbReference type="Google" id="ProtNLM"/>
    </source>
</evidence>
<sequence length="121" mass="13709">MKATTTRRKVLKGLAVLALVGAAPLFGAPAWAKGKGGGKGEEVRRNVAEDPKERSMTEEELQQRKEEREQRQLDEAGEREQLREQAEEQKELRKGRAKEIEDGVGDDAPEKIKEMKKKRKK</sequence>
<feature type="region of interest" description="Disordered" evidence="2">
    <location>
        <begin position="28"/>
        <end position="121"/>
    </location>
</feature>
<dbReference type="Proteomes" id="UP001061361">
    <property type="component" value="Chromosome"/>
</dbReference>
<keyword evidence="1" id="KW-0408">Iron</keyword>
<dbReference type="PROSITE" id="PS51318">
    <property type="entry name" value="TAT"/>
    <property type="match status" value="1"/>
</dbReference>
<proteinExistence type="predicted"/>
<evidence type="ECO:0000313" key="4">
    <source>
        <dbReference type="EMBL" id="BDQ34596.1"/>
    </source>
</evidence>
<protein>
    <recommendedName>
        <fullName evidence="6">Twin-arginine translocation signal domain-containing protein</fullName>
    </recommendedName>
</protein>
<keyword evidence="1" id="KW-0479">Metal-binding</keyword>
<keyword evidence="1" id="KW-0411">Iron-sulfur</keyword>